<dbReference type="GO" id="GO:0018996">
    <property type="term" value="P:molting cycle, collagen and cuticulin-based cuticle"/>
    <property type="evidence" value="ECO:0007669"/>
    <property type="project" value="TreeGrafter"/>
</dbReference>
<dbReference type="GO" id="GO:0005886">
    <property type="term" value="C:plasma membrane"/>
    <property type="evidence" value="ECO:0007669"/>
    <property type="project" value="UniProtKB-SubCell"/>
</dbReference>
<keyword evidence="6 8" id="KW-0472">Membrane</keyword>
<feature type="domain" description="SSD" evidence="9">
    <location>
        <begin position="254"/>
        <end position="424"/>
    </location>
</feature>
<keyword evidence="3" id="KW-1003">Cell membrane</keyword>
<dbReference type="GO" id="GO:0006897">
    <property type="term" value="P:endocytosis"/>
    <property type="evidence" value="ECO:0007669"/>
    <property type="project" value="TreeGrafter"/>
</dbReference>
<dbReference type="InterPro" id="IPR003392">
    <property type="entry name" value="PTHD_SSD"/>
</dbReference>
<evidence type="ECO:0000256" key="4">
    <source>
        <dbReference type="ARBA" id="ARBA00022692"/>
    </source>
</evidence>
<evidence type="ECO:0000313" key="11">
    <source>
        <dbReference type="Proteomes" id="UP001177023"/>
    </source>
</evidence>
<proteinExistence type="inferred from homology"/>
<feature type="non-terminal residue" evidence="10">
    <location>
        <position position="896"/>
    </location>
</feature>
<feature type="transmembrane region" description="Helical" evidence="8">
    <location>
        <begin position="760"/>
        <end position="783"/>
    </location>
</feature>
<organism evidence="10 11">
    <name type="scientific">Mesorhabditis spiculigera</name>
    <dbReference type="NCBI Taxonomy" id="96644"/>
    <lineage>
        <taxon>Eukaryota</taxon>
        <taxon>Metazoa</taxon>
        <taxon>Ecdysozoa</taxon>
        <taxon>Nematoda</taxon>
        <taxon>Chromadorea</taxon>
        <taxon>Rhabditida</taxon>
        <taxon>Rhabditina</taxon>
        <taxon>Rhabditomorpha</taxon>
        <taxon>Rhabditoidea</taxon>
        <taxon>Rhabditidae</taxon>
        <taxon>Mesorhabditinae</taxon>
        <taxon>Mesorhabditis</taxon>
    </lineage>
</organism>
<dbReference type="PANTHER" id="PTHR10796:SF124">
    <property type="entry name" value="SSD DOMAIN-CONTAINING PROTEIN"/>
    <property type="match status" value="1"/>
</dbReference>
<evidence type="ECO:0000313" key="10">
    <source>
        <dbReference type="EMBL" id="CAJ0582149.1"/>
    </source>
</evidence>
<feature type="transmembrane region" description="Helical" evidence="8">
    <location>
        <begin position="498"/>
        <end position="518"/>
    </location>
</feature>
<dbReference type="FunFam" id="1.20.1640.10:FF:000013">
    <property type="entry name" value="PaTched Related family"/>
    <property type="match status" value="1"/>
</dbReference>
<dbReference type="PANTHER" id="PTHR10796">
    <property type="entry name" value="PATCHED-RELATED"/>
    <property type="match status" value="1"/>
</dbReference>
<feature type="transmembrane region" description="Helical" evidence="8">
    <location>
        <begin position="710"/>
        <end position="725"/>
    </location>
</feature>
<feature type="transmembrane region" description="Helical" evidence="8">
    <location>
        <begin position="795"/>
        <end position="827"/>
    </location>
</feature>
<dbReference type="AlphaFoldDB" id="A0AA36D9G1"/>
<evidence type="ECO:0000256" key="7">
    <source>
        <dbReference type="ARBA" id="ARBA00023180"/>
    </source>
</evidence>
<feature type="transmembrane region" description="Helical" evidence="8">
    <location>
        <begin position="401"/>
        <end position="424"/>
    </location>
</feature>
<dbReference type="Gene3D" id="1.20.1640.10">
    <property type="entry name" value="Multidrug efflux transporter AcrB transmembrane domain"/>
    <property type="match status" value="2"/>
</dbReference>
<feature type="transmembrane region" description="Helical" evidence="8">
    <location>
        <begin position="371"/>
        <end position="395"/>
    </location>
</feature>
<feature type="transmembrane region" description="Helical" evidence="8">
    <location>
        <begin position="839"/>
        <end position="861"/>
    </location>
</feature>
<keyword evidence="11" id="KW-1185">Reference proteome</keyword>
<feature type="transmembrane region" description="Helical" evidence="8">
    <location>
        <begin position="258"/>
        <end position="276"/>
    </location>
</feature>
<accession>A0AA36D9G1</accession>
<evidence type="ECO:0000256" key="2">
    <source>
        <dbReference type="ARBA" id="ARBA00005585"/>
    </source>
</evidence>
<keyword evidence="5 8" id="KW-1133">Transmembrane helix</keyword>
<gene>
    <name evidence="10" type="ORF">MSPICULIGERA_LOCUS20291</name>
</gene>
<dbReference type="InterPro" id="IPR000731">
    <property type="entry name" value="SSD"/>
</dbReference>
<feature type="transmembrane region" description="Helical" evidence="8">
    <location>
        <begin position="12"/>
        <end position="31"/>
    </location>
</feature>
<dbReference type="Pfam" id="PF02460">
    <property type="entry name" value="Patched"/>
    <property type="match status" value="1"/>
</dbReference>
<sequence length="896" mass="100495">MGRYCRFVARNPWPFIVIPCLLTVVLATGFLRNFQIVRGVHWLYSPLNAPWKTEEAVLQKNWAGDDVHFYPGKDVLRRKGIYLLVESEDGGSVLRAEEAAEMLVLMDFVTNSTFLNSKNHPFSYRDLCLRFQGDCFLNAQAKMIASIYAKGDQNVFNLTYPLFISKFSSEPINLATTLGGVTLDENEHVTSAQAWMLLFQLKQHDKELMELSSEFENLIEDYVVQRRLPTRLLRVSPFHSNTLDKELAEANTKLIPKFSVTFTLLIIFSVCCTFNTRWVQRGGGMFPVIDWVLSKPVMGVVGVAVTGMAVLSAMGACLMLGVTFVDMCTVMPFLSLTVGIDDTFLMLAAWHETSRGLSVEDRIEQSMRHAAVSISITSLTDALAFLIGAIAPLPAVMYFCYYSAAAISFIFLYSVTIFVALLSLQGRLEAAHRHNITMGRTRDMDSIEKTSFLERIFKMGSRAPIQTSKSCSLEELDPRLWYQRFFEDRFARLFQSRILQFITIVLIVGYGVGAYFGVKRLSVGFDLSNIVPPSSPARRFLEVRSELFPDDVTHLDVAVMKPPNLGERGQRNAFLSILSKFEEPECTVGRPGSDFWLFALAEYHKRLGFPVDWENLNMTAEEFSSTLQGFLMASDRYAYDVLRDDNNTITAFRFSVTLRKMPFDQHVVDCAQKIRAICAQYEEYGLVSYSPLWNLADQFEIMWPQTMQDLYISIAVMVPVALLFVPQPLCALMISLNIASIAFGVLGFMSWWGVNLDATSMITIAMSVGFSVDFAAHVTFAYVMEKREIPGESTAFCHLAGALGAVGWPVTQASFSVLLGVSILATVDSYVVQTCFKTVFLVIIFGSIHALLFLPMVLYLLHTTFSYLKNLARRGAVHIGSNDSASNSTVSTTRSL</sequence>
<reference evidence="10" key="1">
    <citation type="submission" date="2023-06" db="EMBL/GenBank/DDBJ databases">
        <authorList>
            <person name="Delattre M."/>
        </authorList>
    </citation>
    <scope>NUCLEOTIDE SEQUENCE</scope>
    <source>
        <strain evidence="10">AF72</strain>
    </source>
</reference>
<evidence type="ECO:0000256" key="6">
    <source>
        <dbReference type="ARBA" id="ARBA00023136"/>
    </source>
</evidence>
<comment type="caution">
    <text evidence="10">The sequence shown here is derived from an EMBL/GenBank/DDBJ whole genome shotgun (WGS) entry which is preliminary data.</text>
</comment>
<dbReference type="SUPFAM" id="SSF82866">
    <property type="entry name" value="Multidrug efflux transporter AcrB transmembrane domain"/>
    <property type="match status" value="2"/>
</dbReference>
<dbReference type="GO" id="GO:0030659">
    <property type="term" value="C:cytoplasmic vesicle membrane"/>
    <property type="evidence" value="ECO:0007669"/>
    <property type="project" value="TreeGrafter"/>
</dbReference>
<dbReference type="InterPro" id="IPR051697">
    <property type="entry name" value="Patched_domain-protein"/>
</dbReference>
<evidence type="ECO:0000256" key="8">
    <source>
        <dbReference type="SAM" id="Phobius"/>
    </source>
</evidence>
<comment type="similarity">
    <text evidence="2">Belongs to the patched family.</text>
</comment>
<comment type="subcellular location">
    <subcellularLocation>
        <location evidence="1">Cell membrane</location>
        <topology evidence="1">Multi-pass membrane protein</topology>
    </subcellularLocation>
</comment>
<name>A0AA36D9G1_9BILA</name>
<feature type="transmembrane region" description="Helical" evidence="8">
    <location>
        <begin position="732"/>
        <end position="754"/>
    </location>
</feature>
<evidence type="ECO:0000256" key="1">
    <source>
        <dbReference type="ARBA" id="ARBA00004651"/>
    </source>
</evidence>
<dbReference type="Proteomes" id="UP001177023">
    <property type="component" value="Unassembled WGS sequence"/>
</dbReference>
<protein>
    <recommendedName>
        <fullName evidence="9">SSD domain-containing protein</fullName>
    </recommendedName>
</protein>
<evidence type="ECO:0000256" key="5">
    <source>
        <dbReference type="ARBA" id="ARBA00022989"/>
    </source>
</evidence>
<dbReference type="PROSITE" id="PS50156">
    <property type="entry name" value="SSD"/>
    <property type="match status" value="1"/>
</dbReference>
<dbReference type="EMBL" id="CATQJA010002664">
    <property type="protein sequence ID" value="CAJ0582149.1"/>
    <property type="molecule type" value="Genomic_DNA"/>
</dbReference>
<keyword evidence="7" id="KW-0325">Glycoprotein</keyword>
<feature type="transmembrane region" description="Helical" evidence="8">
    <location>
        <begin position="297"/>
        <end position="324"/>
    </location>
</feature>
<evidence type="ECO:0000256" key="3">
    <source>
        <dbReference type="ARBA" id="ARBA00022475"/>
    </source>
</evidence>
<keyword evidence="4 8" id="KW-0812">Transmembrane</keyword>
<evidence type="ECO:0000259" key="9">
    <source>
        <dbReference type="PROSITE" id="PS50156"/>
    </source>
</evidence>